<dbReference type="FunFam" id="1.20.1050.10:FF:000012">
    <property type="entry name" value="Tau class glutathione S-transferase"/>
    <property type="match status" value="1"/>
</dbReference>
<dbReference type="PROSITE" id="PS50405">
    <property type="entry name" value="GST_CTER"/>
    <property type="match status" value="1"/>
</dbReference>
<feature type="domain" description="GST N-terminal" evidence="8">
    <location>
        <begin position="78"/>
        <end position="157"/>
    </location>
</feature>
<dbReference type="InterPro" id="IPR010987">
    <property type="entry name" value="Glutathione-S-Trfase_C-like"/>
</dbReference>
<dbReference type="GO" id="GO:0006749">
    <property type="term" value="P:glutathione metabolic process"/>
    <property type="evidence" value="ECO:0007669"/>
    <property type="project" value="InterPro"/>
</dbReference>
<evidence type="ECO:0000256" key="2">
    <source>
        <dbReference type="ARBA" id="ARBA00012452"/>
    </source>
</evidence>
<dbReference type="SFLD" id="SFLDG01152">
    <property type="entry name" value="Main.3:_Omega-_and_Tau-like"/>
    <property type="match status" value="1"/>
</dbReference>
<dbReference type="SUPFAM" id="SSF52833">
    <property type="entry name" value="Thioredoxin-like"/>
    <property type="match status" value="2"/>
</dbReference>
<dbReference type="Pfam" id="PF02798">
    <property type="entry name" value="GST_N"/>
    <property type="match status" value="2"/>
</dbReference>
<gene>
    <name evidence="10" type="ORF">EPI10_007461</name>
</gene>
<feature type="domain" description="GST N-terminal" evidence="8">
    <location>
        <begin position="2"/>
        <end position="67"/>
    </location>
</feature>
<evidence type="ECO:0000256" key="5">
    <source>
        <dbReference type="ARBA" id="ARBA00022679"/>
    </source>
</evidence>
<comment type="caution">
    <text evidence="10">The sequence shown here is derived from an EMBL/GenBank/DDBJ whole genome shotgun (WGS) entry which is preliminary data.</text>
</comment>
<evidence type="ECO:0000313" key="11">
    <source>
        <dbReference type="Proteomes" id="UP000325315"/>
    </source>
</evidence>
<accession>A0A5B6WVN2</accession>
<evidence type="ECO:0000256" key="3">
    <source>
        <dbReference type="ARBA" id="ARBA00022490"/>
    </source>
</evidence>
<evidence type="ECO:0000256" key="1">
    <source>
        <dbReference type="ARBA" id="ARBA00004514"/>
    </source>
</evidence>
<evidence type="ECO:0000256" key="7">
    <source>
        <dbReference type="ARBA" id="ARBA00047960"/>
    </source>
</evidence>
<dbReference type="OrthoDB" id="4951845at2759"/>
<dbReference type="CDD" id="cd03058">
    <property type="entry name" value="GST_N_Tau"/>
    <property type="match status" value="1"/>
</dbReference>
<name>A0A5B6WVN2_9ROSI</name>
<keyword evidence="3" id="KW-0963">Cytoplasm</keyword>
<dbReference type="InterPro" id="IPR045073">
    <property type="entry name" value="Omega/Tau-like"/>
</dbReference>
<dbReference type="Gene3D" id="1.20.1050.10">
    <property type="match status" value="1"/>
</dbReference>
<dbReference type="GO" id="GO:0009407">
    <property type="term" value="P:toxin catabolic process"/>
    <property type="evidence" value="ECO:0007669"/>
    <property type="project" value="UniProtKB-ARBA"/>
</dbReference>
<dbReference type="AlphaFoldDB" id="A0A5B6WVN2"/>
<evidence type="ECO:0000313" key="10">
    <source>
        <dbReference type="EMBL" id="KAA3485488.1"/>
    </source>
</evidence>
<dbReference type="InterPro" id="IPR040079">
    <property type="entry name" value="Glutathione_S-Trfase"/>
</dbReference>
<evidence type="ECO:0000259" key="8">
    <source>
        <dbReference type="PROSITE" id="PS50404"/>
    </source>
</evidence>
<comment type="catalytic activity">
    <reaction evidence="7">
        <text>RX + glutathione = an S-substituted glutathione + a halide anion + H(+)</text>
        <dbReference type="Rhea" id="RHEA:16437"/>
        <dbReference type="ChEBI" id="CHEBI:15378"/>
        <dbReference type="ChEBI" id="CHEBI:16042"/>
        <dbReference type="ChEBI" id="CHEBI:17792"/>
        <dbReference type="ChEBI" id="CHEBI:57925"/>
        <dbReference type="ChEBI" id="CHEBI:90779"/>
        <dbReference type="EC" id="2.5.1.18"/>
    </reaction>
</comment>
<dbReference type="PROSITE" id="PS50404">
    <property type="entry name" value="GST_NTER"/>
    <property type="match status" value="2"/>
</dbReference>
<feature type="domain" description="GST C-terminal" evidence="9">
    <location>
        <begin position="162"/>
        <end position="285"/>
    </location>
</feature>
<evidence type="ECO:0000259" key="9">
    <source>
        <dbReference type="PROSITE" id="PS50405"/>
    </source>
</evidence>
<comment type="similarity">
    <text evidence="6">Belongs to the GST superfamily. Tau family.</text>
</comment>
<evidence type="ECO:0000256" key="4">
    <source>
        <dbReference type="ARBA" id="ARBA00022575"/>
    </source>
</evidence>
<dbReference type="Proteomes" id="UP000325315">
    <property type="component" value="Unassembled WGS sequence"/>
</dbReference>
<dbReference type="FunFam" id="3.40.30.10:FF:000014">
    <property type="entry name" value="Tau class glutathione S-transferase"/>
    <property type="match status" value="1"/>
</dbReference>
<reference evidence="11" key="1">
    <citation type="journal article" date="2019" name="Plant Biotechnol. J.">
        <title>Genome sequencing of the Australian wild diploid species Gossypium australe highlights disease resistance and delayed gland morphogenesis.</title>
        <authorList>
            <person name="Cai Y."/>
            <person name="Cai X."/>
            <person name="Wang Q."/>
            <person name="Wang P."/>
            <person name="Zhang Y."/>
            <person name="Cai C."/>
            <person name="Xu Y."/>
            <person name="Wang K."/>
            <person name="Zhou Z."/>
            <person name="Wang C."/>
            <person name="Geng S."/>
            <person name="Li B."/>
            <person name="Dong Q."/>
            <person name="Hou Y."/>
            <person name="Wang H."/>
            <person name="Ai P."/>
            <person name="Liu Z."/>
            <person name="Yi F."/>
            <person name="Sun M."/>
            <person name="An G."/>
            <person name="Cheng J."/>
            <person name="Zhang Y."/>
            <person name="Shi Q."/>
            <person name="Xie Y."/>
            <person name="Shi X."/>
            <person name="Chang Y."/>
            <person name="Huang F."/>
            <person name="Chen Y."/>
            <person name="Hong S."/>
            <person name="Mi L."/>
            <person name="Sun Q."/>
            <person name="Zhang L."/>
            <person name="Zhou B."/>
            <person name="Peng R."/>
            <person name="Zhang X."/>
            <person name="Liu F."/>
        </authorList>
    </citation>
    <scope>NUCLEOTIDE SEQUENCE [LARGE SCALE GENOMIC DNA]</scope>
    <source>
        <strain evidence="11">cv. PA1801</strain>
    </source>
</reference>
<dbReference type="SUPFAM" id="SSF47616">
    <property type="entry name" value="GST C-terminal domain-like"/>
    <property type="match status" value="1"/>
</dbReference>
<dbReference type="InterPro" id="IPR004045">
    <property type="entry name" value="Glutathione_S-Trfase_N"/>
</dbReference>
<evidence type="ECO:0000256" key="6">
    <source>
        <dbReference type="ARBA" id="ARBA00025743"/>
    </source>
</evidence>
<dbReference type="SFLD" id="SFLDG00358">
    <property type="entry name" value="Main_(cytGST)"/>
    <property type="match status" value="1"/>
</dbReference>
<dbReference type="InterPro" id="IPR036249">
    <property type="entry name" value="Thioredoxin-like_sf"/>
</dbReference>
<sequence>MAVVKLFAAWPSAYSYRVIWALKLKGIPLYEYIEEDLSNKSPLLLQYNPIHKKIPVLLHDGKVLTRSQNLRTNLPTMAVVTLFGSWFSPYAYRVIWALKLKGIPYEYILEDLPNKSPLLLQYNPIHKKVPVLVHDGKPICESSVILQYIDEIWPQNPLLPADPYDRAVALFWIKFADDKCPLISKLYRTDGEEQQAVAKECFEMLEVIEGHALIGGKKFFGEDEINMVDIAFCSVAYWLGVIEDFTGLKIFEPHKFPRLNSWIQNFKSVPVIKDNLPDTDKMPALLKRRREMLLASKSKFELVKLLIYRTNSNWFLLDQYFDWVSVRSNSNIIDFITWRI</sequence>
<organism evidence="10 11">
    <name type="scientific">Gossypium australe</name>
    <dbReference type="NCBI Taxonomy" id="47621"/>
    <lineage>
        <taxon>Eukaryota</taxon>
        <taxon>Viridiplantae</taxon>
        <taxon>Streptophyta</taxon>
        <taxon>Embryophyta</taxon>
        <taxon>Tracheophyta</taxon>
        <taxon>Spermatophyta</taxon>
        <taxon>Magnoliopsida</taxon>
        <taxon>eudicotyledons</taxon>
        <taxon>Gunneridae</taxon>
        <taxon>Pentapetalae</taxon>
        <taxon>rosids</taxon>
        <taxon>malvids</taxon>
        <taxon>Malvales</taxon>
        <taxon>Malvaceae</taxon>
        <taxon>Malvoideae</taxon>
        <taxon>Gossypium</taxon>
    </lineage>
</organism>
<dbReference type="Pfam" id="PF00043">
    <property type="entry name" value="GST_C"/>
    <property type="match status" value="1"/>
</dbReference>
<dbReference type="InterPro" id="IPR036282">
    <property type="entry name" value="Glutathione-S-Trfase_C_sf"/>
</dbReference>
<keyword evidence="11" id="KW-1185">Reference proteome</keyword>
<dbReference type="InterPro" id="IPR004046">
    <property type="entry name" value="GST_C"/>
</dbReference>
<keyword evidence="4" id="KW-0216">Detoxification</keyword>
<dbReference type="GO" id="GO:0004364">
    <property type="term" value="F:glutathione transferase activity"/>
    <property type="evidence" value="ECO:0007669"/>
    <property type="project" value="UniProtKB-EC"/>
</dbReference>
<dbReference type="InterPro" id="IPR045074">
    <property type="entry name" value="GST_C_Tau"/>
</dbReference>
<dbReference type="Gene3D" id="3.40.30.10">
    <property type="entry name" value="Glutaredoxin"/>
    <property type="match status" value="2"/>
</dbReference>
<dbReference type="CDD" id="cd03185">
    <property type="entry name" value="GST_C_Tau"/>
    <property type="match status" value="1"/>
</dbReference>
<protein>
    <recommendedName>
        <fullName evidence="2">glutathione transferase</fullName>
        <ecNumber evidence="2">2.5.1.18</ecNumber>
    </recommendedName>
</protein>
<dbReference type="GO" id="GO:0005829">
    <property type="term" value="C:cytosol"/>
    <property type="evidence" value="ECO:0007669"/>
    <property type="project" value="UniProtKB-SubCell"/>
</dbReference>
<dbReference type="PANTHER" id="PTHR11260:SF679">
    <property type="entry name" value="GLUTATHIONE TRANSFERASE"/>
    <property type="match status" value="1"/>
</dbReference>
<proteinExistence type="inferred from homology"/>
<dbReference type="EC" id="2.5.1.18" evidence="2"/>
<keyword evidence="5 10" id="KW-0808">Transferase</keyword>
<dbReference type="EMBL" id="SMMG02000002">
    <property type="protein sequence ID" value="KAA3485488.1"/>
    <property type="molecule type" value="Genomic_DNA"/>
</dbReference>
<comment type="subcellular location">
    <subcellularLocation>
        <location evidence="1">Cytoplasm</location>
        <location evidence="1">Cytosol</location>
    </subcellularLocation>
</comment>
<dbReference type="SFLD" id="SFLDS00019">
    <property type="entry name" value="Glutathione_Transferase_(cytos"/>
    <property type="match status" value="1"/>
</dbReference>
<dbReference type="PANTHER" id="PTHR11260">
    <property type="entry name" value="GLUTATHIONE S-TRANSFERASE, GST, SUPERFAMILY, GST DOMAIN CONTAINING"/>
    <property type="match status" value="1"/>
</dbReference>